<protein>
    <recommendedName>
        <fullName evidence="12">Pyridine nucleotide-disulfide oxidoreductase</fullName>
    </recommendedName>
</protein>
<dbReference type="CDD" id="cd00207">
    <property type="entry name" value="fer2"/>
    <property type="match status" value="1"/>
</dbReference>
<keyword evidence="2" id="KW-0479">Metal-binding</keyword>
<feature type="domain" description="4Fe-4S ferredoxin-type" evidence="9">
    <location>
        <begin position="642"/>
        <end position="670"/>
    </location>
</feature>
<evidence type="ECO:0000256" key="7">
    <source>
        <dbReference type="SAM" id="MobiDB-lite"/>
    </source>
</evidence>
<evidence type="ECO:0000256" key="4">
    <source>
        <dbReference type="ARBA" id="ARBA00023002"/>
    </source>
</evidence>
<keyword evidence="11" id="KW-1185">Reference proteome</keyword>
<reference evidence="10 11" key="1">
    <citation type="submission" date="2016-08" db="EMBL/GenBank/DDBJ databases">
        <title>Analysis of Carbohydrate Active Enzymes in Thermogemmatispora T81 Reveals Carbohydrate Degradation Ability.</title>
        <authorList>
            <person name="Tomazini A."/>
            <person name="Lal S."/>
            <person name="Stott M."/>
            <person name="Henrissat B."/>
            <person name="Polikarpov I."/>
            <person name="Sparling R."/>
            <person name="Levin D.B."/>
        </authorList>
    </citation>
    <scope>NUCLEOTIDE SEQUENCE [LARGE SCALE GENOMIC DNA]</scope>
    <source>
        <strain evidence="10 11">T81</strain>
    </source>
</reference>
<feature type="domain" description="4Fe-4S ferredoxin-type" evidence="9">
    <location>
        <begin position="685"/>
        <end position="714"/>
    </location>
</feature>
<dbReference type="RefSeq" id="WP_112428230.1">
    <property type="nucleotide sequence ID" value="NZ_MCIF01000002.1"/>
</dbReference>
<name>A0A328VIH2_9CHLR</name>
<dbReference type="InterPro" id="IPR023753">
    <property type="entry name" value="FAD/NAD-binding_dom"/>
</dbReference>
<dbReference type="InterPro" id="IPR017900">
    <property type="entry name" value="4Fe4S_Fe_S_CS"/>
</dbReference>
<dbReference type="GO" id="GO:0016491">
    <property type="term" value="F:oxidoreductase activity"/>
    <property type="evidence" value="ECO:0007669"/>
    <property type="project" value="UniProtKB-KW"/>
</dbReference>
<dbReference type="Pfam" id="PF14691">
    <property type="entry name" value="Fer4_20"/>
    <property type="match status" value="1"/>
</dbReference>
<dbReference type="PANTHER" id="PTHR42783">
    <property type="entry name" value="GLUTAMATE SYNTHASE [NADPH] SMALL CHAIN"/>
    <property type="match status" value="1"/>
</dbReference>
<evidence type="ECO:0000256" key="1">
    <source>
        <dbReference type="ARBA" id="ARBA00022485"/>
    </source>
</evidence>
<feature type="region of interest" description="Disordered" evidence="7">
    <location>
        <begin position="783"/>
        <end position="802"/>
    </location>
</feature>
<dbReference type="GO" id="GO:0051539">
    <property type="term" value="F:4 iron, 4 sulfur cluster binding"/>
    <property type="evidence" value="ECO:0007669"/>
    <property type="project" value="UniProtKB-KW"/>
</dbReference>
<keyword evidence="1" id="KW-0004">4Fe-4S</keyword>
<feature type="compositionally biased region" description="Pro residues" evidence="7">
    <location>
        <begin position="793"/>
        <end position="802"/>
    </location>
</feature>
<dbReference type="GO" id="GO:0046872">
    <property type="term" value="F:metal ion binding"/>
    <property type="evidence" value="ECO:0007669"/>
    <property type="project" value="UniProtKB-KW"/>
</dbReference>
<evidence type="ECO:0000256" key="5">
    <source>
        <dbReference type="ARBA" id="ARBA00023004"/>
    </source>
</evidence>
<dbReference type="InterPro" id="IPR036010">
    <property type="entry name" value="2Fe-2S_ferredoxin-like_sf"/>
</dbReference>
<dbReference type="OrthoDB" id="9803192at2"/>
<dbReference type="PROSITE" id="PS51379">
    <property type="entry name" value="4FE4S_FER_2"/>
    <property type="match status" value="3"/>
</dbReference>
<organism evidence="10 11">
    <name type="scientific">Thermogemmatispora tikiterensis</name>
    <dbReference type="NCBI Taxonomy" id="1825093"/>
    <lineage>
        <taxon>Bacteria</taxon>
        <taxon>Bacillati</taxon>
        <taxon>Chloroflexota</taxon>
        <taxon>Ktedonobacteria</taxon>
        <taxon>Thermogemmatisporales</taxon>
        <taxon>Thermogemmatisporaceae</taxon>
        <taxon>Thermogemmatispora</taxon>
    </lineage>
</organism>
<dbReference type="Pfam" id="PF13510">
    <property type="entry name" value="Fer2_4"/>
    <property type="match status" value="1"/>
</dbReference>
<dbReference type="Gene3D" id="3.10.20.440">
    <property type="entry name" value="2Fe-2S iron-sulphur cluster binding domain, sarcosine oxidase, alpha subunit, N-terminal domain"/>
    <property type="match status" value="1"/>
</dbReference>
<gene>
    <name evidence="10" type="ORF">A4R35_07990</name>
</gene>
<accession>A0A328VIH2</accession>
<dbReference type="Gene3D" id="1.10.1060.10">
    <property type="entry name" value="Alpha-helical ferredoxin"/>
    <property type="match status" value="2"/>
</dbReference>
<dbReference type="AlphaFoldDB" id="A0A328VIH2"/>
<dbReference type="SUPFAM" id="SSF54862">
    <property type="entry name" value="4Fe-4S ferredoxins"/>
    <property type="match status" value="2"/>
</dbReference>
<dbReference type="InterPro" id="IPR017896">
    <property type="entry name" value="4Fe4S_Fe-S-bd"/>
</dbReference>
<evidence type="ECO:0000259" key="9">
    <source>
        <dbReference type="PROSITE" id="PS51379"/>
    </source>
</evidence>
<keyword evidence="6" id="KW-0411">Iron-sulfur</keyword>
<evidence type="ECO:0000256" key="3">
    <source>
        <dbReference type="ARBA" id="ARBA00022737"/>
    </source>
</evidence>
<dbReference type="Pfam" id="PF12838">
    <property type="entry name" value="Fer4_7"/>
    <property type="match status" value="1"/>
</dbReference>
<evidence type="ECO:0000259" key="8">
    <source>
        <dbReference type="PROSITE" id="PS51085"/>
    </source>
</evidence>
<evidence type="ECO:0000256" key="2">
    <source>
        <dbReference type="ARBA" id="ARBA00022723"/>
    </source>
</evidence>
<evidence type="ECO:0000313" key="10">
    <source>
        <dbReference type="EMBL" id="RAQ95473.1"/>
    </source>
</evidence>
<dbReference type="InterPro" id="IPR042204">
    <property type="entry name" value="2Fe-2S-bd_N"/>
</dbReference>
<dbReference type="Proteomes" id="UP000248706">
    <property type="component" value="Unassembled WGS sequence"/>
</dbReference>
<dbReference type="InterPro" id="IPR028261">
    <property type="entry name" value="DPD_II"/>
</dbReference>
<dbReference type="Gene3D" id="3.30.70.20">
    <property type="match status" value="2"/>
</dbReference>
<feature type="domain" description="4Fe-4S ferredoxin-type" evidence="9">
    <location>
        <begin position="717"/>
        <end position="746"/>
    </location>
</feature>
<dbReference type="SUPFAM" id="SSF51971">
    <property type="entry name" value="Nucleotide-binding domain"/>
    <property type="match status" value="1"/>
</dbReference>
<dbReference type="PROSITE" id="PS51085">
    <property type="entry name" value="2FE2S_FER_2"/>
    <property type="match status" value="1"/>
</dbReference>
<comment type="caution">
    <text evidence="10">The sequence shown here is derived from an EMBL/GenBank/DDBJ whole genome shotgun (WGS) entry which is preliminary data.</text>
</comment>
<dbReference type="Gene3D" id="3.50.50.60">
    <property type="entry name" value="FAD/NAD(P)-binding domain"/>
    <property type="match status" value="2"/>
</dbReference>
<evidence type="ECO:0000313" key="11">
    <source>
        <dbReference type="Proteomes" id="UP000248706"/>
    </source>
</evidence>
<dbReference type="PROSITE" id="PS00198">
    <property type="entry name" value="4FE4S_FER_1"/>
    <property type="match status" value="1"/>
</dbReference>
<sequence length="802" mass="89297">MALSIRDRFTPLAQDGHNGIVRNEVGQPSFTLTIDGKVVRAYENQTILSVAEENGIEIPNLCNDEKLEPTSACRMCLVHIEGYDRPLPSCNTPAQPGMVVRTQSDELFHIRRTNLEMILSDHNAYCQPPCQVDCPTHIDIPGYLELIAKGSMKEAARLVKEVLPFPYILGLTCPAPCQKACRRALVDEEIAICRMHGHAAETCLLDPPVPFVKDPPTGKKVAIVGAGPAGLTCAYYLALKGHYCKIFDMQPQPGGMLRYGIPEYRLQKDMMDRELNHVWELGVDLQCNVKLGRDFTIDDLFAQGFDAVFLAIGAWTSNPLGAPGEDAEGVVNAIAFLGEKVEGKPVPVKEGAEVIVLGGGFTTFDCTRTSLRLGAKVHTAYRRSIKEMTATMEEIEDAEAEGTELLFYEQATRVITDEHNRVTGLEFIKNRLGEPDASGRRRPVPIPGSEHVIPCDTIIPAYGQKPDRSVLDETSGVKWTKWGTIQTNPYNLMTDRRGVFAGGDAQMGARTIIECVAQGKLAARSIHAYLNGEDMNEVARRLELEERKPDLFDIVPYKPVEPKVKMPMLPYEERKRNFRIIEMGYLEEQAKREAARCLQCACPAAGQCDLQRYSIEHGLVDNRFHDGEPSDYHDYDVDLSHSFILRDPNKCINCTQCVRVCHDVIGPDCYGMFGKGFDTIVSTPFNVSLHDTDCVSCGACVQVCPTGSLMMAERKLTRYSFALDRCIFCGDCVEVCPHGALGETPNFELSFFNRFGPDVTLEKEDLALAPNYLVRQRLPRDKKETPMMSPLVRPLPPRSIRE</sequence>
<keyword evidence="4" id="KW-0560">Oxidoreductase</keyword>
<dbReference type="PANTHER" id="PTHR42783:SF3">
    <property type="entry name" value="GLUTAMATE SYNTHASE [NADPH] SMALL CHAIN-RELATED"/>
    <property type="match status" value="1"/>
</dbReference>
<dbReference type="InterPro" id="IPR036188">
    <property type="entry name" value="FAD/NAD-bd_sf"/>
</dbReference>
<evidence type="ECO:0008006" key="12">
    <source>
        <dbReference type="Google" id="ProtNLM"/>
    </source>
</evidence>
<keyword evidence="5" id="KW-0408">Iron</keyword>
<dbReference type="InterPro" id="IPR009051">
    <property type="entry name" value="Helical_ferredxn"/>
</dbReference>
<dbReference type="PRINTS" id="PR00419">
    <property type="entry name" value="ADXRDTASE"/>
</dbReference>
<dbReference type="Pfam" id="PF07992">
    <property type="entry name" value="Pyr_redox_2"/>
    <property type="match status" value="1"/>
</dbReference>
<proteinExistence type="predicted"/>
<keyword evidence="3" id="KW-0677">Repeat</keyword>
<dbReference type="InterPro" id="IPR001041">
    <property type="entry name" value="2Fe-2S_ferredoxin-type"/>
</dbReference>
<dbReference type="EMBL" id="MCIF01000002">
    <property type="protein sequence ID" value="RAQ95473.1"/>
    <property type="molecule type" value="Genomic_DNA"/>
</dbReference>
<feature type="domain" description="2Fe-2S ferredoxin-type" evidence="8">
    <location>
        <begin position="28"/>
        <end position="106"/>
    </location>
</feature>
<evidence type="ECO:0000256" key="6">
    <source>
        <dbReference type="ARBA" id="ARBA00023014"/>
    </source>
</evidence>
<dbReference type="FunFam" id="3.30.70.20:FF:000035">
    <property type="entry name" value="Iron hydrogenase 1"/>
    <property type="match status" value="1"/>
</dbReference>
<dbReference type="SUPFAM" id="SSF46548">
    <property type="entry name" value="alpha-helical ferredoxin"/>
    <property type="match status" value="1"/>
</dbReference>
<dbReference type="SUPFAM" id="SSF54292">
    <property type="entry name" value="2Fe-2S ferredoxin-like"/>
    <property type="match status" value="1"/>
</dbReference>